<dbReference type="RefSeq" id="WP_064024624.1">
    <property type="nucleotide sequence ID" value="NZ_LUUK01000025.1"/>
</dbReference>
<dbReference type="GO" id="GO:0005886">
    <property type="term" value="C:plasma membrane"/>
    <property type="evidence" value="ECO:0007669"/>
    <property type="project" value="UniProtKB-SubCell"/>
</dbReference>
<reference evidence="10" key="1">
    <citation type="submission" date="2016-03" db="EMBL/GenBank/DDBJ databases">
        <authorList>
            <person name="Heylen K."/>
            <person name="De Vos P."/>
            <person name="Vekeman B."/>
        </authorList>
    </citation>
    <scope>NUCLEOTIDE SEQUENCE [LARGE SCALE GENOMIC DNA]</scope>
    <source>
        <strain evidence="10">R-45383</strain>
    </source>
</reference>
<dbReference type="PANTHER" id="PTHR30347:SF1">
    <property type="entry name" value="MECHANOSENSITIVE CHANNEL MSCK"/>
    <property type="match status" value="1"/>
</dbReference>
<evidence type="ECO:0000256" key="6">
    <source>
        <dbReference type="ARBA" id="ARBA00023136"/>
    </source>
</evidence>
<dbReference type="InterPro" id="IPR018490">
    <property type="entry name" value="cNMP-bd_dom_sf"/>
</dbReference>
<dbReference type="SUPFAM" id="SSF82861">
    <property type="entry name" value="Mechanosensitive channel protein MscS (YggB), transmembrane region"/>
    <property type="match status" value="1"/>
</dbReference>
<dbReference type="InterPro" id="IPR049278">
    <property type="entry name" value="MS_channel_C"/>
</dbReference>
<evidence type="ECO:0000313" key="9">
    <source>
        <dbReference type="EMBL" id="OAI26774.1"/>
    </source>
</evidence>
<comment type="caution">
    <text evidence="9">The sequence shown here is derived from an EMBL/GenBank/DDBJ whole genome shotgun (WGS) entry which is preliminary data.</text>
</comment>
<dbReference type="InterPro" id="IPR011014">
    <property type="entry name" value="MscS_channel_TM-2"/>
</dbReference>
<keyword evidence="4 7" id="KW-0812">Transmembrane</keyword>
<feature type="domain" description="Cyclic nucleotide-binding" evidence="8">
    <location>
        <begin position="315"/>
        <end position="434"/>
    </location>
</feature>
<dbReference type="InterPro" id="IPR014710">
    <property type="entry name" value="RmlC-like_jellyroll"/>
</dbReference>
<dbReference type="AlphaFoldDB" id="A0A177PA94"/>
<dbReference type="STRING" id="702114.A1355_18545"/>
<dbReference type="Pfam" id="PF21082">
    <property type="entry name" value="MS_channel_3rd"/>
    <property type="match status" value="1"/>
</dbReference>
<feature type="transmembrane region" description="Helical" evidence="7">
    <location>
        <begin position="30"/>
        <end position="50"/>
    </location>
</feature>
<protein>
    <recommendedName>
        <fullName evidence="8">Cyclic nucleotide-binding domain-containing protein</fullName>
    </recommendedName>
</protein>
<dbReference type="SUPFAM" id="SSF82689">
    <property type="entry name" value="Mechanosensitive channel protein MscS (YggB), C-terminal domain"/>
    <property type="match status" value="1"/>
</dbReference>
<dbReference type="InterPro" id="IPR023408">
    <property type="entry name" value="MscS_beta-dom_sf"/>
</dbReference>
<dbReference type="Pfam" id="PF00924">
    <property type="entry name" value="MS_channel_2nd"/>
    <property type="match status" value="1"/>
</dbReference>
<name>A0A177PA94_9GAMM</name>
<dbReference type="Gene3D" id="2.60.120.10">
    <property type="entry name" value="Jelly Rolls"/>
    <property type="match status" value="1"/>
</dbReference>
<dbReference type="SMART" id="SM00100">
    <property type="entry name" value="cNMP"/>
    <property type="match status" value="1"/>
</dbReference>
<dbReference type="Gene3D" id="1.10.287.1260">
    <property type="match status" value="1"/>
</dbReference>
<dbReference type="SUPFAM" id="SSF50182">
    <property type="entry name" value="Sm-like ribonucleoproteins"/>
    <property type="match status" value="1"/>
</dbReference>
<dbReference type="Proteomes" id="UP000077628">
    <property type="component" value="Unassembled WGS sequence"/>
</dbReference>
<feature type="transmembrane region" description="Helical" evidence="7">
    <location>
        <begin position="71"/>
        <end position="92"/>
    </location>
</feature>
<keyword evidence="6 7" id="KW-0472">Membrane</keyword>
<gene>
    <name evidence="9" type="ORF">A1355_18545</name>
</gene>
<sequence length="473" mass="53311">MAIDSSALLTQPFLILETPIFTLGTQSVNVIWLAKFTLCLGLMLLVVRWIRHILNTRLLVGLVVNEGDRKLIANLAGFTLLAVGIVAIMQVMGINFETLALIFGGLGVAVGFGLQDITKNIASGITLMSERKLKVGDLIYFAGGEGRIRDIFLRSTVITSFQGSELIIPNVQLTNNIVEKWGYQAQRGRVEIPVVVEHQSNLVLVTELLLKAAGQEPNVLSDPAPKALLQGFGDIGLNFELWVWTDHIDQRSLIRSALNFRIEYLFRLHAIKIPYHPTNNRNLYPATDAAANLINGSPEVASMPSIHNALIELPYFQYFDELEIRELIEKGSPRYFNPGDILVKQDEYFPFFCVMLKGEVDAIFENEKVSQRLFSLQHRDFFGELPLLLKIPYPTSMRAVGEVVLFTIPEDCFADLLSRYPQIKAAVSEEMLKRQEYIQLCQSSLKKMGLLPEEFDNNPVTWLKSRLMKLWGN</sequence>
<dbReference type="Pfam" id="PF00027">
    <property type="entry name" value="cNMP_binding"/>
    <property type="match status" value="1"/>
</dbReference>
<dbReference type="OrthoDB" id="9799209at2"/>
<evidence type="ECO:0000256" key="5">
    <source>
        <dbReference type="ARBA" id="ARBA00022989"/>
    </source>
</evidence>
<evidence type="ECO:0000256" key="7">
    <source>
        <dbReference type="SAM" id="Phobius"/>
    </source>
</evidence>
<dbReference type="SUPFAM" id="SSF51206">
    <property type="entry name" value="cAMP-binding domain-like"/>
    <property type="match status" value="1"/>
</dbReference>
<dbReference type="PROSITE" id="PS50042">
    <property type="entry name" value="CNMP_BINDING_3"/>
    <property type="match status" value="1"/>
</dbReference>
<dbReference type="InterPro" id="IPR010920">
    <property type="entry name" value="LSM_dom_sf"/>
</dbReference>
<keyword evidence="3" id="KW-1003">Cell membrane</keyword>
<dbReference type="InterPro" id="IPR052702">
    <property type="entry name" value="MscS-like_channel"/>
</dbReference>
<dbReference type="Gene3D" id="2.30.30.60">
    <property type="match status" value="1"/>
</dbReference>
<dbReference type="Gene3D" id="3.30.70.100">
    <property type="match status" value="1"/>
</dbReference>
<accession>A0A177PA94</accession>
<evidence type="ECO:0000256" key="4">
    <source>
        <dbReference type="ARBA" id="ARBA00022692"/>
    </source>
</evidence>
<evidence type="ECO:0000256" key="2">
    <source>
        <dbReference type="ARBA" id="ARBA00008017"/>
    </source>
</evidence>
<dbReference type="CDD" id="cd00038">
    <property type="entry name" value="CAP_ED"/>
    <property type="match status" value="1"/>
</dbReference>
<keyword evidence="5 7" id="KW-1133">Transmembrane helix</keyword>
<dbReference type="PANTHER" id="PTHR30347">
    <property type="entry name" value="POTASSIUM CHANNEL RELATED"/>
    <property type="match status" value="1"/>
</dbReference>
<dbReference type="InterPro" id="IPR000595">
    <property type="entry name" value="cNMP-bd_dom"/>
</dbReference>
<comment type="similarity">
    <text evidence="2">Belongs to the MscS (TC 1.A.23) family.</text>
</comment>
<dbReference type="InterPro" id="IPR011066">
    <property type="entry name" value="MscS_channel_C_sf"/>
</dbReference>
<evidence type="ECO:0000256" key="3">
    <source>
        <dbReference type="ARBA" id="ARBA00022475"/>
    </source>
</evidence>
<proteinExistence type="inferred from homology"/>
<evidence type="ECO:0000259" key="8">
    <source>
        <dbReference type="PROSITE" id="PS50042"/>
    </source>
</evidence>
<dbReference type="GO" id="GO:0008381">
    <property type="term" value="F:mechanosensitive monoatomic ion channel activity"/>
    <property type="evidence" value="ECO:0007669"/>
    <property type="project" value="UniProtKB-ARBA"/>
</dbReference>
<comment type="subcellular location">
    <subcellularLocation>
        <location evidence="1">Cell membrane</location>
        <topology evidence="1">Multi-pass membrane protein</topology>
    </subcellularLocation>
</comment>
<keyword evidence="10" id="KW-1185">Reference proteome</keyword>
<evidence type="ECO:0000256" key="1">
    <source>
        <dbReference type="ARBA" id="ARBA00004651"/>
    </source>
</evidence>
<dbReference type="EMBL" id="LUUK01000025">
    <property type="protein sequence ID" value="OAI26774.1"/>
    <property type="molecule type" value="Genomic_DNA"/>
</dbReference>
<organism evidence="9 10">
    <name type="scientific">Methylomonas koyamae</name>
    <dbReference type="NCBI Taxonomy" id="702114"/>
    <lineage>
        <taxon>Bacteria</taxon>
        <taxon>Pseudomonadati</taxon>
        <taxon>Pseudomonadota</taxon>
        <taxon>Gammaproteobacteria</taxon>
        <taxon>Methylococcales</taxon>
        <taxon>Methylococcaceae</taxon>
        <taxon>Methylomonas</taxon>
    </lineage>
</organism>
<evidence type="ECO:0000313" key="10">
    <source>
        <dbReference type="Proteomes" id="UP000077628"/>
    </source>
</evidence>
<dbReference type="InterPro" id="IPR006685">
    <property type="entry name" value="MscS_channel_2nd"/>
</dbReference>